<evidence type="ECO:0000313" key="1">
    <source>
        <dbReference type="EMBL" id="CAA9329019.1"/>
    </source>
</evidence>
<protein>
    <submittedName>
        <fullName evidence="1">Uncharacterized protein</fullName>
    </submittedName>
</protein>
<proteinExistence type="predicted"/>
<organism evidence="1">
    <name type="scientific">uncultured Nocardioidaceae bacterium</name>
    <dbReference type="NCBI Taxonomy" id="253824"/>
    <lineage>
        <taxon>Bacteria</taxon>
        <taxon>Bacillati</taxon>
        <taxon>Actinomycetota</taxon>
        <taxon>Actinomycetes</taxon>
        <taxon>Propionibacteriales</taxon>
        <taxon>Nocardioidaceae</taxon>
        <taxon>environmental samples</taxon>
    </lineage>
</organism>
<reference evidence="1" key="1">
    <citation type="submission" date="2020-02" db="EMBL/GenBank/DDBJ databases">
        <authorList>
            <person name="Meier V. D."/>
        </authorList>
    </citation>
    <scope>NUCLEOTIDE SEQUENCE</scope>
    <source>
        <strain evidence="1">AVDCRST_MAG46</strain>
    </source>
</reference>
<dbReference type="AlphaFoldDB" id="A0A6J4LDV3"/>
<name>A0A6J4LDV3_9ACTN</name>
<dbReference type="EMBL" id="CADCUD010000085">
    <property type="protein sequence ID" value="CAA9329019.1"/>
    <property type="molecule type" value="Genomic_DNA"/>
</dbReference>
<accession>A0A6J4LDV3</accession>
<gene>
    <name evidence="1" type="ORF">AVDCRST_MAG46-1310</name>
</gene>
<sequence>MNTTQNRSTTMNLMHEDLARAHNRERLEQAREAKQADHVARGVRLARRAERTAYAVKLHLARGL</sequence>